<dbReference type="PRINTS" id="PR00412">
    <property type="entry name" value="EPOXHYDRLASE"/>
</dbReference>
<dbReference type="Proteomes" id="UP000305233">
    <property type="component" value="Unassembled WGS sequence"/>
</dbReference>
<dbReference type="PANTHER" id="PTHR43798:SF33">
    <property type="entry name" value="HYDROLASE, PUTATIVE (AFU_ORTHOLOGUE AFUA_2G14860)-RELATED"/>
    <property type="match status" value="1"/>
</dbReference>
<evidence type="ECO:0000259" key="1">
    <source>
        <dbReference type="Pfam" id="PF00561"/>
    </source>
</evidence>
<evidence type="ECO:0000313" key="2">
    <source>
        <dbReference type="EMBL" id="THJ66078.1"/>
    </source>
</evidence>
<dbReference type="Pfam" id="PF00561">
    <property type="entry name" value="Abhydrolase_1"/>
    <property type="match status" value="1"/>
</dbReference>
<dbReference type="OrthoDB" id="2987348at2"/>
<proteinExistence type="predicted"/>
<dbReference type="PANTHER" id="PTHR43798">
    <property type="entry name" value="MONOACYLGLYCEROL LIPASE"/>
    <property type="match status" value="1"/>
</dbReference>
<evidence type="ECO:0000313" key="3">
    <source>
        <dbReference type="Proteomes" id="UP000305233"/>
    </source>
</evidence>
<accession>A0A4S5E3R7</accession>
<dbReference type="InterPro" id="IPR000639">
    <property type="entry name" value="Epox_hydrolase-like"/>
</dbReference>
<gene>
    <name evidence="2" type="ORF">E8P82_10640</name>
</gene>
<keyword evidence="3" id="KW-1185">Reference proteome</keyword>
<reference evidence="2 3" key="1">
    <citation type="submission" date="2019-04" db="EMBL/GenBank/DDBJ databases">
        <authorList>
            <person name="Liu Q."/>
            <person name="Xin Y.-H."/>
        </authorList>
    </citation>
    <scope>NUCLEOTIDE SEQUENCE [LARGE SCALE GENOMIC DNA]</scope>
    <source>
        <strain evidence="2 3">AM23</strain>
    </source>
</reference>
<name>A0A4S5E3R7_9MICC</name>
<dbReference type="InterPro" id="IPR000073">
    <property type="entry name" value="AB_hydrolase_1"/>
</dbReference>
<dbReference type="RefSeq" id="WP_136454748.1">
    <property type="nucleotide sequence ID" value="NZ_SSWH01000008.1"/>
</dbReference>
<dbReference type="EMBL" id="SSWH01000008">
    <property type="protein sequence ID" value="THJ66078.1"/>
    <property type="molecule type" value="Genomic_DNA"/>
</dbReference>
<dbReference type="GO" id="GO:0046464">
    <property type="term" value="P:acylglycerol catabolic process"/>
    <property type="evidence" value="ECO:0007669"/>
    <property type="project" value="TreeGrafter"/>
</dbReference>
<dbReference type="InterPro" id="IPR050266">
    <property type="entry name" value="AB_hydrolase_sf"/>
</dbReference>
<dbReference type="GO" id="GO:0016020">
    <property type="term" value="C:membrane"/>
    <property type="evidence" value="ECO:0007669"/>
    <property type="project" value="TreeGrafter"/>
</dbReference>
<dbReference type="SUPFAM" id="SSF53474">
    <property type="entry name" value="alpha/beta-Hydrolases"/>
    <property type="match status" value="1"/>
</dbReference>
<feature type="domain" description="AB hydrolase-1" evidence="1">
    <location>
        <begin position="28"/>
        <end position="281"/>
    </location>
</feature>
<dbReference type="AlphaFoldDB" id="A0A4S5E3R7"/>
<protein>
    <submittedName>
        <fullName evidence="2">Alpha/beta hydrolase</fullName>
    </submittedName>
</protein>
<dbReference type="PRINTS" id="PR00111">
    <property type="entry name" value="ABHYDROLASE"/>
</dbReference>
<dbReference type="GO" id="GO:0047372">
    <property type="term" value="F:monoacylglycerol lipase activity"/>
    <property type="evidence" value="ECO:0007669"/>
    <property type="project" value="TreeGrafter"/>
</dbReference>
<keyword evidence="2" id="KW-0378">Hydrolase</keyword>
<dbReference type="Gene3D" id="3.40.50.1820">
    <property type="entry name" value="alpha/beta hydrolase"/>
    <property type="match status" value="1"/>
</dbReference>
<comment type="caution">
    <text evidence="2">The sequence shown here is derived from an EMBL/GenBank/DDBJ whole genome shotgun (WGS) entry which is preliminary data.</text>
</comment>
<sequence length="296" mass="32610">MFDGFADLDVDVNGVRLRGRTSPDEGKPALLLLHGHPQSHVMWHRVAPALAEDFFVVAPDLRGYGESGRPVPDAEHHSYSKREMARDALALMDYLGRREFSVVGHDRGARVAARLAADAPDRVHRAMLLDIAPTLDMYEATDRKFASAYWHWFALIQPAPLPETLIGNSPRAYVEGVLGGRHAGLAPFPAEALDAYVAGLTGAARALGACEDYRASASIDLEHDRGDRAAGNLIRVPLRILWAEHGVIEKHFDPLELWRNIAVSISGRVVNCGHYLAEENPDEIVSEVRDFFTAKP</sequence>
<dbReference type="InterPro" id="IPR029058">
    <property type="entry name" value="AB_hydrolase_fold"/>
</dbReference>
<organism evidence="2 3">
    <name type="scientific">Arthrobacter echini</name>
    <dbReference type="NCBI Taxonomy" id="1529066"/>
    <lineage>
        <taxon>Bacteria</taxon>
        <taxon>Bacillati</taxon>
        <taxon>Actinomycetota</taxon>
        <taxon>Actinomycetes</taxon>
        <taxon>Micrococcales</taxon>
        <taxon>Micrococcaceae</taxon>
        <taxon>Arthrobacter</taxon>
    </lineage>
</organism>